<dbReference type="CDD" id="cd18186">
    <property type="entry name" value="BTB_POZ_ZBTB_KLHL-like"/>
    <property type="match status" value="1"/>
</dbReference>
<dbReference type="EMBL" id="JAQQWM010000009">
    <property type="protein sequence ID" value="KAK8047366.1"/>
    <property type="molecule type" value="Genomic_DNA"/>
</dbReference>
<dbReference type="InterPro" id="IPR011333">
    <property type="entry name" value="SKP1/BTB/POZ_sf"/>
</dbReference>
<dbReference type="InterPro" id="IPR000210">
    <property type="entry name" value="BTB/POZ_dom"/>
</dbReference>
<keyword evidence="4" id="KW-1185">Reference proteome</keyword>
<name>A0ABR1TL44_9PEZI</name>
<comment type="caution">
    <text evidence="3">The sequence shown here is derived from an EMBL/GenBank/DDBJ whole genome shotgun (WGS) entry which is preliminary data.</text>
</comment>
<dbReference type="PANTHER" id="PTHR47843">
    <property type="entry name" value="BTB DOMAIN-CONTAINING PROTEIN-RELATED"/>
    <property type="match status" value="1"/>
</dbReference>
<feature type="domain" description="BTB" evidence="2">
    <location>
        <begin position="47"/>
        <end position="114"/>
    </location>
</feature>
<evidence type="ECO:0000313" key="4">
    <source>
        <dbReference type="Proteomes" id="UP001446871"/>
    </source>
</evidence>
<dbReference type="PROSITE" id="PS50097">
    <property type="entry name" value="BTB"/>
    <property type="match status" value="1"/>
</dbReference>
<dbReference type="Proteomes" id="UP001446871">
    <property type="component" value="Unassembled WGS sequence"/>
</dbReference>
<gene>
    <name evidence="3" type="ORF">PG996_015430</name>
</gene>
<organism evidence="3 4">
    <name type="scientific">Apiospora saccharicola</name>
    <dbReference type="NCBI Taxonomy" id="335842"/>
    <lineage>
        <taxon>Eukaryota</taxon>
        <taxon>Fungi</taxon>
        <taxon>Dikarya</taxon>
        <taxon>Ascomycota</taxon>
        <taxon>Pezizomycotina</taxon>
        <taxon>Sordariomycetes</taxon>
        <taxon>Xylariomycetidae</taxon>
        <taxon>Amphisphaeriales</taxon>
        <taxon>Apiosporaceae</taxon>
        <taxon>Apiospora</taxon>
    </lineage>
</organism>
<sequence>MDTISVFSSDEEPMDLSNNTDSDNKEPQMARRGSVVGLNALMSGKFADAQVECDGRTWAVHRIIVCSQSSWFDKAFGGNFKEAAEMKVELHDIPSIHVNWLLRYIYGGDDLLKQTGDLHENPFVAFCIAHQLGDYFDITNLSTATVAAIHDACNLAIRFYQARAARVAKPQDLVPRRRRTQPTFSAEVGMSESEFFTNFFAGVGKAYQMQYPAVEPLQRAFLEFVLRTRYTVLMNLDFSARMEEHTEFALSVMRMMTYEFRRGVLPLPQAFPSTCSKCKGHPLRTQGHFARVSEPNEIKEGWTKGICSDCFQSERDG</sequence>
<evidence type="ECO:0000259" key="2">
    <source>
        <dbReference type="PROSITE" id="PS50097"/>
    </source>
</evidence>
<feature type="region of interest" description="Disordered" evidence="1">
    <location>
        <begin position="1"/>
        <end position="29"/>
    </location>
</feature>
<protein>
    <recommendedName>
        <fullName evidence="2">BTB domain-containing protein</fullName>
    </recommendedName>
</protein>
<reference evidence="3 4" key="1">
    <citation type="submission" date="2023-01" db="EMBL/GenBank/DDBJ databases">
        <title>Analysis of 21 Apiospora genomes using comparative genomics revels a genus with tremendous synthesis potential of carbohydrate active enzymes and secondary metabolites.</title>
        <authorList>
            <person name="Sorensen T."/>
        </authorList>
    </citation>
    <scope>NUCLEOTIDE SEQUENCE [LARGE SCALE GENOMIC DNA]</scope>
    <source>
        <strain evidence="3 4">CBS 83171</strain>
    </source>
</reference>
<evidence type="ECO:0000256" key="1">
    <source>
        <dbReference type="SAM" id="MobiDB-lite"/>
    </source>
</evidence>
<evidence type="ECO:0000313" key="3">
    <source>
        <dbReference type="EMBL" id="KAK8047366.1"/>
    </source>
</evidence>
<dbReference type="PANTHER" id="PTHR47843:SF5">
    <property type="entry name" value="BTB_POZ DOMAIN PROTEIN"/>
    <property type="match status" value="1"/>
</dbReference>
<proteinExistence type="predicted"/>
<accession>A0ABR1TL44</accession>
<dbReference type="SUPFAM" id="SSF54695">
    <property type="entry name" value="POZ domain"/>
    <property type="match status" value="1"/>
</dbReference>
<dbReference type="Pfam" id="PF00651">
    <property type="entry name" value="BTB"/>
    <property type="match status" value="1"/>
</dbReference>
<dbReference type="Gene3D" id="3.30.710.10">
    <property type="entry name" value="Potassium Channel Kv1.1, Chain A"/>
    <property type="match status" value="1"/>
</dbReference>